<keyword evidence="3" id="KW-1185">Reference proteome</keyword>
<dbReference type="GO" id="GO:0008237">
    <property type="term" value="F:metallopeptidase activity"/>
    <property type="evidence" value="ECO:0007669"/>
    <property type="project" value="InterPro"/>
</dbReference>
<dbReference type="GeneID" id="19255934"/>
<reference evidence="2 3" key="1">
    <citation type="journal article" date="2011" name="PLoS Genet.">
        <title>Genome sequencing and comparative transcriptomics of the model entomopathogenic fungi Metarhizium anisopliae and M. acridum.</title>
        <authorList>
            <person name="Gao Q."/>
            <person name="Jin K."/>
            <person name="Ying S.H."/>
            <person name="Zhang Y."/>
            <person name="Xiao G."/>
            <person name="Shang Y."/>
            <person name="Duan Z."/>
            <person name="Hu X."/>
            <person name="Xie X.Q."/>
            <person name="Zhou G."/>
            <person name="Peng G."/>
            <person name="Luo Z."/>
            <person name="Huang W."/>
            <person name="Wang B."/>
            <person name="Fang W."/>
            <person name="Wang S."/>
            <person name="Zhong Y."/>
            <person name="Ma L.J."/>
            <person name="St Leger R.J."/>
            <person name="Zhao G.P."/>
            <person name="Pei Y."/>
            <person name="Feng M.G."/>
            <person name="Xia Y."/>
            <person name="Wang C."/>
        </authorList>
    </citation>
    <scope>NUCLEOTIDE SEQUENCE [LARGE SCALE GENOMIC DNA]</scope>
    <source>
        <strain evidence="3">ARSEF 23 / ATCC MYA-3075</strain>
    </source>
</reference>
<reference evidence="2 3" key="2">
    <citation type="journal article" date="2014" name="Proc. Natl. Acad. Sci. U.S.A.">
        <title>Trajectory and genomic determinants of fungal-pathogen speciation and host adaptation.</title>
        <authorList>
            <person name="Hu X."/>
            <person name="Xiao G."/>
            <person name="Zheng P."/>
            <person name="Shang Y."/>
            <person name="Su Y."/>
            <person name="Zhang X."/>
            <person name="Liu X."/>
            <person name="Zhan S."/>
            <person name="St Leger R.J."/>
            <person name="Wang C."/>
        </authorList>
    </citation>
    <scope>GENOME REANNOTATION</scope>
    <source>
        <strain evidence="3">ARSEF 23 / ATCC MYA-3075</strain>
    </source>
</reference>
<feature type="signal peptide" evidence="1">
    <location>
        <begin position="1"/>
        <end position="20"/>
    </location>
</feature>
<gene>
    <name evidence="2" type="ORF">MAA_01648</name>
</gene>
<protein>
    <submittedName>
        <fullName evidence="2">Metallopeptidase, catalytic domain protein</fullName>
    </submittedName>
</protein>
<dbReference type="AlphaFoldDB" id="E9EP56"/>
<evidence type="ECO:0000313" key="3">
    <source>
        <dbReference type="Proteomes" id="UP000002498"/>
    </source>
</evidence>
<feature type="chain" id="PRO_5003239480" evidence="1">
    <location>
        <begin position="21"/>
        <end position="422"/>
    </location>
</feature>
<dbReference type="InterPro" id="IPR024079">
    <property type="entry name" value="MetalloPept_cat_dom_sf"/>
</dbReference>
<dbReference type="KEGG" id="maj:MAA_01648"/>
<evidence type="ECO:0000256" key="1">
    <source>
        <dbReference type="SAM" id="SignalP"/>
    </source>
</evidence>
<dbReference type="Proteomes" id="UP000002498">
    <property type="component" value="Unassembled WGS sequence"/>
</dbReference>
<name>E9EP56_METRA</name>
<dbReference type="EMBL" id="ADNJ02000001">
    <property type="protein sequence ID" value="EFZ02066.2"/>
    <property type="molecule type" value="Genomic_DNA"/>
</dbReference>
<dbReference type="HOGENOM" id="CLU_658984_0_0_1"/>
<sequence length="422" mass="46512">MWLLTSALLSLLCLLAVSEACYLGKHNAYNIGHNTDADNANGILWRRVRDPGSDGGESSVSTISNLFTVGDSNLKGGCASKLGVMDEWLKEAIQLHEAAKTAFANYKTNKALAVLVNQYFGVKFDVATDKDKQPTFSITDRKSRKMWNEVGDRISRVSQFLSGAGLVNPQKPGEAPRVFCSGDAAEYVDWGDVMKDKYGKDVVLERDENTREPTRYLTVREARPEMAASGKGSAFWLSAFNGYTYPWTLPSPYEKQICGPVKTITRYALTAGRFLPIFISEDVEWGDTNRHILFCPNAFNPGSPKEGDPHSYPSLAQAVSASNYPTGSKSANDVALDRILPVSATFYHELYHLTDDGETRDPFYQLESVLDAAQKQNEMLTINPETYVFFATAAYMNLNAPEGLDPVVYVGGVPMKVSGLPF</sequence>
<dbReference type="OrthoDB" id="4259138at2759"/>
<dbReference type="RefSeq" id="XP_007817837.2">
    <property type="nucleotide sequence ID" value="XM_007819646.2"/>
</dbReference>
<evidence type="ECO:0000313" key="2">
    <source>
        <dbReference type="EMBL" id="EFZ02066.2"/>
    </source>
</evidence>
<comment type="caution">
    <text evidence="2">The sequence shown here is derived from an EMBL/GenBank/DDBJ whole genome shotgun (WGS) entry which is preliminary data.</text>
</comment>
<dbReference type="Gene3D" id="3.40.390.10">
    <property type="entry name" value="Collagenase (Catalytic Domain)"/>
    <property type="match status" value="1"/>
</dbReference>
<keyword evidence="1" id="KW-0732">Signal</keyword>
<organism evidence="2 3">
    <name type="scientific">Metarhizium robertsii (strain ARSEF 23 / ATCC MYA-3075)</name>
    <name type="common">Metarhizium anisopliae (strain ARSEF 23)</name>
    <dbReference type="NCBI Taxonomy" id="655844"/>
    <lineage>
        <taxon>Eukaryota</taxon>
        <taxon>Fungi</taxon>
        <taxon>Dikarya</taxon>
        <taxon>Ascomycota</taxon>
        <taxon>Pezizomycotina</taxon>
        <taxon>Sordariomycetes</taxon>
        <taxon>Hypocreomycetidae</taxon>
        <taxon>Hypocreales</taxon>
        <taxon>Clavicipitaceae</taxon>
        <taxon>Metarhizium</taxon>
    </lineage>
</organism>
<proteinExistence type="predicted"/>
<accession>E9EP56</accession>